<sequence length="435" mass="46207">MRPRPLPALAGLLLLVVVVVVDVTTRRPPSAPTCTTATAPAGYTVQLCITGPAAGADVAGPVPVTATTQLTGRAPAVNGITYTLDGGYLLFDPQSPYAFNLHTYRYPPGLHTLSASVAFSGGYASPPLTLPLDFTATPAPPPTAPFRPTPGTDPAPGSPLLVAAAGDGVSGLTAERRVTDLIASWKPNLVLYLGDVYAHGAPEEYANWYGENGSFYSRFRSITNPTPGNHEFESDRTGRPYYDYWGDPPPYYSYDTHGWHIITLDNVSPATVLSTSSAQYQWLAADLARHPDPCTLVTYHRPRFTEGRSETEGPSEAATDFDAFWRLIASHHVPLVLNGHSHNYQRWKPMDADGAVVGGGTTEFVVGTGGQWLSPLLVPDPRMAVGFDNATSAWGALQLQLSATGATYRFITEDGVTEDSGVVPCAGTVAPAPGP</sequence>
<protein>
    <recommendedName>
        <fullName evidence="2">Calcineurin-like phosphoesterase domain-containing protein</fullName>
    </recommendedName>
</protein>
<gene>
    <name evidence="3" type="ORF">HF526_04830</name>
</gene>
<evidence type="ECO:0000313" key="3">
    <source>
        <dbReference type="EMBL" id="NMH96641.1"/>
    </source>
</evidence>
<evidence type="ECO:0000313" key="4">
    <source>
        <dbReference type="Proteomes" id="UP000820669"/>
    </source>
</evidence>
<dbReference type="Pfam" id="PF17957">
    <property type="entry name" value="Big_7"/>
    <property type="match status" value="1"/>
</dbReference>
<reference evidence="3 4" key="1">
    <citation type="submission" date="2020-04" db="EMBL/GenBank/DDBJ databases">
        <authorList>
            <person name="Klaysubun C."/>
            <person name="Duangmal K."/>
            <person name="Lipun K."/>
        </authorList>
    </citation>
    <scope>NUCLEOTIDE SEQUENCE [LARGE SCALE GENOMIC DNA]</scope>
    <source>
        <strain evidence="3 4">K10HN5</strain>
    </source>
</reference>
<dbReference type="SUPFAM" id="SSF56300">
    <property type="entry name" value="Metallo-dependent phosphatases"/>
    <property type="match status" value="1"/>
</dbReference>
<name>A0ABX1S542_9PSEU</name>
<keyword evidence="4" id="KW-1185">Reference proteome</keyword>
<organism evidence="3 4">
    <name type="scientific">Pseudonocardia acidicola</name>
    <dbReference type="NCBI Taxonomy" id="2724939"/>
    <lineage>
        <taxon>Bacteria</taxon>
        <taxon>Bacillati</taxon>
        <taxon>Actinomycetota</taxon>
        <taxon>Actinomycetes</taxon>
        <taxon>Pseudonocardiales</taxon>
        <taxon>Pseudonocardiaceae</taxon>
        <taxon>Pseudonocardia</taxon>
    </lineage>
</organism>
<dbReference type="PANTHER" id="PTHR22953">
    <property type="entry name" value="ACID PHOSPHATASE RELATED"/>
    <property type="match status" value="1"/>
</dbReference>
<keyword evidence="1" id="KW-0732">Signal</keyword>
<dbReference type="InterPro" id="IPR039331">
    <property type="entry name" value="PAPs-like"/>
</dbReference>
<dbReference type="RefSeq" id="WP_169380034.1">
    <property type="nucleotide sequence ID" value="NZ_JAAXLA010000006.1"/>
</dbReference>
<evidence type="ECO:0000259" key="2">
    <source>
        <dbReference type="Pfam" id="PF00149"/>
    </source>
</evidence>
<dbReference type="Proteomes" id="UP000820669">
    <property type="component" value="Unassembled WGS sequence"/>
</dbReference>
<dbReference type="EMBL" id="JAAXLA010000006">
    <property type="protein sequence ID" value="NMH96641.1"/>
    <property type="molecule type" value="Genomic_DNA"/>
</dbReference>
<feature type="domain" description="Calcineurin-like phosphoesterase" evidence="2">
    <location>
        <begin position="177"/>
        <end position="344"/>
    </location>
</feature>
<comment type="caution">
    <text evidence="3">The sequence shown here is derived from an EMBL/GenBank/DDBJ whole genome shotgun (WGS) entry which is preliminary data.</text>
</comment>
<dbReference type="PANTHER" id="PTHR22953:SF153">
    <property type="entry name" value="PURPLE ACID PHOSPHATASE"/>
    <property type="match status" value="1"/>
</dbReference>
<dbReference type="InterPro" id="IPR004843">
    <property type="entry name" value="Calcineurin-like_PHP"/>
</dbReference>
<dbReference type="Pfam" id="PF00149">
    <property type="entry name" value="Metallophos"/>
    <property type="match status" value="1"/>
</dbReference>
<proteinExistence type="predicted"/>
<dbReference type="InterPro" id="IPR029052">
    <property type="entry name" value="Metallo-depent_PP-like"/>
</dbReference>
<evidence type="ECO:0000256" key="1">
    <source>
        <dbReference type="ARBA" id="ARBA00022729"/>
    </source>
</evidence>
<accession>A0ABX1S542</accession>
<dbReference type="Gene3D" id="3.60.21.10">
    <property type="match status" value="1"/>
</dbReference>